<dbReference type="InterPro" id="IPR018254">
    <property type="entry name" value="Ribosomal_uL29_CS"/>
</dbReference>
<dbReference type="AlphaFoldDB" id="A8AA21"/>
<dbReference type="KEGG" id="iho:Igni_0591"/>
<dbReference type="PANTHER" id="PTHR10916:SF0">
    <property type="entry name" value="LARGE RIBOSOMAL SUBUNIT PROTEIN UL29C"/>
    <property type="match status" value="1"/>
</dbReference>
<dbReference type="SUPFAM" id="SSF46561">
    <property type="entry name" value="Ribosomal protein L29 (L29p)"/>
    <property type="match status" value="1"/>
</dbReference>
<keyword evidence="3 5" id="KW-0687">Ribonucleoprotein</keyword>
<evidence type="ECO:0000256" key="3">
    <source>
        <dbReference type="ARBA" id="ARBA00023274"/>
    </source>
</evidence>
<dbReference type="CDD" id="cd00427">
    <property type="entry name" value="Ribosomal_L29_HIP"/>
    <property type="match status" value="1"/>
</dbReference>
<dbReference type="NCBIfam" id="TIGR00012">
    <property type="entry name" value="L29"/>
    <property type="match status" value="1"/>
</dbReference>
<proteinExistence type="inferred from homology"/>
<reference evidence="6 7" key="1">
    <citation type="journal article" date="2008" name="Genome Biol.">
        <title>A genomic analysis of the archaeal system Ignicoccus hospitalis-Nanoarchaeum equitans.</title>
        <authorList>
            <person name="Podar M."/>
            <person name="Anderson I."/>
            <person name="Makarova K.S."/>
            <person name="Elkins J.G."/>
            <person name="Ivanova N."/>
            <person name="Wall M.A."/>
            <person name="Lykidis A."/>
            <person name="Mavromatis K."/>
            <person name="Sun H."/>
            <person name="Hudson M.E."/>
            <person name="Chen W."/>
            <person name="Deciu C."/>
            <person name="Hutchison D."/>
            <person name="Eads J.R."/>
            <person name="Anderson A."/>
            <person name="Fernandes F."/>
            <person name="Szeto E."/>
            <person name="Lapidus A."/>
            <person name="Kyrpides N.C."/>
            <person name="Saier M.H.Jr."/>
            <person name="Richardson P.M."/>
            <person name="Rachel R."/>
            <person name="Huber H."/>
            <person name="Eisen J.A."/>
            <person name="Koonin E.V."/>
            <person name="Keller M."/>
            <person name="Stetter K.O."/>
        </authorList>
    </citation>
    <scope>NUCLEOTIDE SEQUENCE [LARGE SCALE GENOMIC DNA]</scope>
    <source>
        <strain evidence="7">KIN4/I / DSM 18386 / JCM 14125</strain>
    </source>
</reference>
<evidence type="ECO:0000313" key="6">
    <source>
        <dbReference type="EMBL" id="ABU81773.1"/>
    </source>
</evidence>
<keyword evidence="7" id="KW-1185">Reference proteome</keyword>
<dbReference type="PROSITE" id="PS00579">
    <property type="entry name" value="RIBOSOMAL_L29"/>
    <property type="match status" value="1"/>
</dbReference>
<sequence>MTNLKPDEIRKMSREEREQKLKELKSELITLRYQAKMGHIDNPAKIRNIKRTIARILTINREEELGLRRGKQ</sequence>
<dbReference type="InterPro" id="IPR050063">
    <property type="entry name" value="Ribosomal_protein_uL29"/>
</dbReference>
<dbReference type="Pfam" id="PF00831">
    <property type="entry name" value="Ribosomal_L29"/>
    <property type="match status" value="1"/>
</dbReference>
<dbReference type="PhylomeDB" id="A8AA21"/>
<dbReference type="Proteomes" id="UP000000262">
    <property type="component" value="Chromosome"/>
</dbReference>
<evidence type="ECO:0000313" key="7">
    <source>
        <dbReference type="Proteomes" id="UP000000262"/>
    </source>
</evidence>
<protein>
    <recommendedName>
        <fullName evidence="4 5">Large ribosomal subunit protein uL29</fullName>
    </recommendedName>
</protein>
<dbReference type="GO" id="GO:0022625">
    <property type="term" value="C:cytosolic large ribosomal subunit"/>
    <property type="evidence" value="ECO:0007669"/>
    <property type="project" value="TreeGrafter"/>
</dbReference>
<evidence type="ECO:0000256" key="2">
    <source>
        <dbReference type="ARBA" id="ARBA00022980"/>
    </source>
</evidence>
<dbReference type="GO" id="GO:0006412">
    <property type="term" value="P:translation"/>
    <property type="evidence" value="ECO:0007669"/>
    <property type="project" value="UniProtKB-UniRule"/>
</dbReference>
<comment type="similarity">
    <text evidence="1 5">Belongs to the universal ribosomal protein uL29 family.</text>
</comment>
<dbReference type="PANTHER" id="PTHR10916">
    <property type="entry name" value="60S RIBOSOMAL PROTEIN L35/50S RIBOSOMAL PROTEIN L29"/>
    <property type="match status" value="1"/>
</dbReference>
<accession>A8AA21</accession>
<dbReference type="HAMAP" id="MF_00374">
    <property type="entry name" value="Ribosomal_uL29"/>
    <property type="match status" value="1"/>
</dbReference>
<dbReference type="InterPro" id="IPR036049">
    <property type="entry name" value="Ribosomal_uL29_sf"/>
</dbReference>
<evidence type="ECO:0000256" key="5">
    <source>
        <dbReference type="HAMAP-Rule" id="MF_00374"/>
    </source>
</evidence>
<name>A8AA21_IGNH4</name>
<dbReference type="FunFam" id="1.10.287.310:FF:000001">
    <property type="entry name" value="50S ribosomal protein L29"/>
    <property type="match status" value="1"/>
</dbReference>
<dbReference type="InterPro" id="IPR001854">
    <property type="entry name" value="Ribosomal_uL29"/>
</dbReference>
<organism evidence="6 7">
    <name type="scientific">Ignicoccus hospitalis (strain KIN4/I / DSM 18386 / JCM 14125)</name>
    <dbReference type="NCBI Taxonomy" id="453591"/>
    <lineage>
        <taxon>Archaea</taxon>
        <taxon>Thermoproteota</taxon>
        <taxon>Thermoprotei</taxon>
        <taxon>Desulfurococcales</taxon>
        <taxon>Desulfurococcaceae</taxon>
        <taxon>Ignicoccus</taxon>
    </lineage>
</organism>
<evidence type="ECO:0000256" key="1">
    <source>
        <dbReference type="ARBA" id="ARBA00009254"/>
    </source>
</evidence>
<dbReference type="STRING" id="453591.Igni_0591"/>
<dbReference type="GO" id="GO:0003735">
    <property type="term" value="F:structural constituent of ribosome"/>
    <property type="evidence" value="ECO:0007669"/>
    <property type="project" value="InterPro"/>
</dbReference>
<dbReference type="eggNOG" id="arCOG00785">
    <property type="taxonomic scope" value="Archaea"/>
</dbReference>
<dbReference type="EMBL" id="CP000816">
    <property type="protein sequence ID" value="ABU81773.1"/>
    <property type="molecule type" value="Genomic_DNA"/>
</dbReference>
<dbReference type="HOGENOM" id="CLU_158491_2_0_2"/>
<gene>
    <name evidence="5" type="primary">rpl29</name>
    <name evidence="6" type="ordered locus">Igni_0591</name>
</gene>
<keyword evidence="2 5" id="KW-0689">Ribosomal protein</keyword>
<dbReference type="Gene3D" id="1.10.287.310">
    <property type="match status" value="1"/>
</dbReference>
<evidence type="ECO:0000256" key="4">
    <source>
        <dbReference type="ARBA" id="ARBA00035204"/>
    </source>
</evidence>